<keyword evidence="16" id="KW-1185">Reference proteome</keyword>
<evidence type="ECO:0000256" key="9">
    <source>
        <dbReference type="ARBA" id="ARBA00022989"/>
    </source>
</evidence>
<gene>
    <name evidence="15" type="ordered locus">ambt_20385</name>
</gene>
<sequence>MNCFSRLILKFGSIAHSFMKKRWPLWLILIHWLTFLVVVGMFASGLWMVDLTYYSDWYKTAPHWHKSVGLLLFTVTLVRLVSRISTQRPPTFGNKFDNLASKLGHRAIYLVLLALFTSGYLISTADGRAIDVFNWFAVPGFGEFIENQEDLAGEVHFYLAWTLIVLTSLHGLAALKHHFIDKDDTLKQMLRLR</sequence>
<keyword evidence="11 13" id="KW-0472">Membrane</keyword>
<evidence type="ECO:0000313" key="15">
    <source>
        <dbReference type="EMBL" id="AEF05568.1"/>
    </source>
</evidence>
<dbReference type="GO" id="GO:0022904">
    <property type="term" value="P:respiratory electron transport chain"/>
    <property type="evidence" value="ECO:0007669"/>
    <property type="project" value="InterPro"/>
</dbReference>
<dbReference type="InterPro" id="IPR011577">
    <property type="entry name" value="Cyt_b561_bac/Ni-Hgenase"/>
</dbReference>
<keyword evidence="5" id="KW-0349">Heme</keyword>
<protein>
    <submittedName>
        <fullName evidence="15">Cytochrome b561</fullName>
    </submittedName>
</protein>
<dbReference type="eggNOG" id="COG3038">
    <property type="taxonomic scope" value="Bacteria"/>
</dbReference>
<evidence type="ECO:0000256" key="1">
    <source>
        <dbReference type="ARBA" id="ARBA00001970"/>
    </source>
</evidence>
<comment type="cofactor">
    <cofactor evidence="1">
        <name>heme b</name>
        <dbReference type="ChEBI" id="CHEBI:60344"/>
    </cofactor>
</comment>
<dbReference type="SUPFAM" id="SSF81342">
    <property type="entry name" value="Transmembrane di-heme cytochromes"/>
    <property type="match status" value="1"/>
</dbReference>
<comment type="subcellular location">
    <subcellularLocation>
        <location evidence="2">Cell membrane</location>
        <topology evidence="2">Multi-pass membrane protein</topology>
    </subcellularLocation>
</comment>
<dbReference type="GO" id="GO:0046872">
    <property type="term" value="F:metal ion binding"/>
    <property type="evidence" value="ECO:0007669"/>
    <property type="project" value="UniProtKB-KW"/>
</dbReference>
<keyword evidence="7" id="KW-0479">Metal-binding</keyword>
<keyword evidence="8" id="KW-0249">Electron transport</keyword>
<feature type="transmembrane region" description="Helical" evidence="13">
    <location>
        <begin position="25"/>
        <end position="48"/>
    </location>
</feature>
<evidence type="ECO:0000256" key="11">
    <source>
        <dbReference type="ARBA" id="ARBA00023136"/>
    </source>
</evidence>
<keyword evidence="9 13" id="KW-1133">Transmembrane helix</keyword>
<dbReference type="KEGG" id="alt:ambt_20385"/>
<name>F5Z6Q5_ALTNA</name>
<dbReference type="GO" id="GO:0020037">
    <property type="term" value="F:heme binding"/>
    <property type="evidence" value="ECO:0007669"/>
    <property type="project" value="TreeGrafter"/>
</dbReference>
<evidence type="ECO:0000256" key="10">
    <source>
        <dbReference type="ARBA" id="ARBA00023004"/>
    </source>
</evidence>
<dbReference type="Proteomes" id="UP000000683">
    <property type="component" value="Chromosome"/>
</dbReference>
<dbReference type="AlphaFoldDB" id="F5Z6Q5"/>
<dbReference type="GO" id="GO:0005886">
    <property type="term" value="C:plasma membrane"/>
    <property type="evidence" value="ECO:0007669"/>
    <property type="project" value="UniProtKB-SubCell"/>
</dbReference>
<dbReference type="InterPro" id="IPR052168">
    <property type="entry name" value="Cytochrome_b561_oxidase"/>
</dbReference>
<keyword evidence="4" id="KW-1003">Cell membrane</keyword>
<evidence type="ECO:0000256" key="5">
    <source>
        <dbReference type="ARBA" id="ARBA00022617"/>
    </source>
</evidence>
<evidence type="ECO:0000256" key="6">
    <source>
        <dbReference type="ARBA" id="ARBA00022692"/>
    </source>
</evidence>
<dbReference type="Gene3D" id="1.20.950.20">
    <property type="entry name" value="Transmembrane di-heme cytochromes, Chain C"/>
    <property type="match status" value="1"/>
</dbReference>
<keyword evidence="10" id="KW-0408">Iron</keyword>
<dbReference type="HOGENOM" id="CLU_095321_4_1_6"/>
<evidence type="ECO:0000259" key="14">
    <source>
        <dbReference type="Pfam" id="PF01292"/>
    </source>
</evidence>
<evidence type="ECO:0000256" key="12">
    <source>
        <dbReference type="ARBA" id="ARBA00037975"/>
    </source>
</evidence>
<accession>F5Z6Q5</accession>
<feature type="domain" description="Cytochrome b561 bacterial/Ni-hydrogenase" evidence="14">
    <location>
        <begin position="22"/>
        <end position="190"/>
    </location>
</feature>
<organism evidence="15 16">
    <name type="scientific">Alteromonas naphthalenivorans</name>
    <dbReference type="NCBI Taxonomy" id="715451"/>
    <lineage>
        <taxon>Bacteria</taxon>
        <taxon>Pseudomonadati</taxon>
        <taxon>Pseudomonadota</taxon>
        <taxon>Gammaproteobacteria</taxon>
        <taxon>Alteromonadales</taxon>
        <taxon>Alteromonadaceae</taxon>
        <taxon>Alteromonas/Salinimonas group</taxon>
        <taxon>Alteromonas</taxon>
    </lineage>
</organism>
<dbReference type="InterPro" id="IPR016174">
    <property type="entry name" value="Di-haem_cyt_TM"/>
</dbReference>
<dbReference type="Pfam" id="PF01292">
    <property type="entry name" value="Ni_hydr_CYTB"/>
    <property type="match status" value="1"/>
</dbReference>
<dbReference type="GO" id="GO:0009055">
    <property type="term" value="F:electron transfer activity"/>
    <property type="evidence" value="ECO:0007669"/>
    <property type="project" value="InterPro"/>
</dbReference>
<feature type="transmembrane region" description="Helical" evidence="13">
    <location>
        <begin position="155"/>
        <end position="175"/>
    </location>
</feature>
<evidence type="ECO:0000256" key="2">
    <source>
        <dbReference type="ARBA" id="ARBA00004651"/>
    </source>
</evidence>
<evidence type="ECO:0000256" key="4">
    <source>
        <dbReference type="ARBA" id="ARBA00022475"/>
    </source>
</evidence>
<dbReference type="PANTHER" id="PTHR30529">
    <property type="entry name" value="CYTOCHROME B561"/>
    <property type="match status" value="1"/>
</dbReference>
<keyword evidence="6 13" id="KW-0812">Transmembrane</keyword>
<dbReference type="EMBL" id="CP002339">
    <property type="protein sequence ID" value="AEF05568.1"/>
    <property type="molecule type" value="Genomic_DNA"/>
</dbReference>
<feature type="transmembrane region" description="Helical" evidence="13">
    <location>
        <begin position="107"/>
        <end position="125"/>
    </location>
</feature>
<evidence type="ECO:0000256" key="13">
    <source>
        <dbReference type="SAM" id="Phobius"/>
    </source>
</evidence>
<evidence type="ECO:0000313" key="16">
    <source>
        <dbReference type="Proteomes" id="UP000000683"/>
    </source>
</evidence>
<evidence type="ECO:0000256" key="8">
    <source>
        <dbReference type="ARBA" id="ARBA00022982"/>
    </source>
</evidence>
<evidence type="ECO:0000256" key="7">
    <source>
        <dbReference type="ARBA" id="ARBA00022723"/>
    </source>
</evidence>
<comment type="similarity">
    <text evidence="12">Belongs to the cytochrome b561 family.</text>
</comment>
<dbReference type="PANTHER" id="PTHR30529:SF1">
    <property type="entry name" value="CYTOCHROME B561 HOMOLOG 2"/>
    <property type="match status" value="1"/>
</dbReference>
<reference evidence="15 16" key="1">
    <citation type="journal article" date="2011" name="J. Bacteriol.">
        <title>Complete genome sequence of the polycyclic aromatic hydrocarbon-degrading bacterium Alteromonas sp. strain SN2.</title>
        <authorList>
            <person name="Jin H.M."/>
            <person name="Jeong H."/>
            <person name="Moon E.J."/>
            <person name="Math R.K."/>
            <person name="Lee K."/>
            <person name="Kim H.J."/>
            <person name="Jeon C.O."/>
            <person name="Oh T.K."/>
            <person name="Kim J.F."/>
        </authorList>
    </citation>
    <scope>NUCLEOTIDE SEQUENCE [LARGE SCALE GENOMIC DNA]</scope>
    <source>
        <strain evidence="16">JCM 17741 / KACC 18427 / KCTC 11700BP / SN2</strain>
    </source>
</reference>
<evidence type="ECO:0000256" key="3">
    <source>
        <dbReference type="ARBA" id="ARBA00022448"/>
    </source>
</evidence>
<keyword evidence="3" id="KW-0813">Transport</keyword>
<feature type="transmembrane region" description="Helical" evidence="13">
    <location>
        <begin position="68"/>
        <end position="86"/>
    </location>
</feature>
<proteinExistence type="inferred from homology"/>